<sequence length="217" mass="23896">MEELELRQEMVAACRRMNDIGLNQGTSGNISARSGDKILITPTSLPYDEMEAEDIVAMDADGNFEGKRKPSSEWRFHHDILTNRLDVDAVMHCHSTHATALACHQMGIESFHYMVAVAGGNDIRCAPYATFGTQALSDSALEALEGRKACLLGQHGQIALGGTIKQAFALAIEVETLAHMYITARQMGEPPVLSSEEMVRVMNQMKQMHYGVTRSQQ</sequence>
<organism evidence="4 5">
    <name type="scientific">Cohaesibacter marisflavi</name>
    <dbReference type="NCBI Taxonomy" id="655353"/>
    <lineage>
        <taxon>Bacteria</taxon>
        <taxon>Pseudomonadati</taxon>
        <taxon>Pseudomonadota</taxon>
        <taxon>Alphaproteobacteria</taxon>
        <taxon>Hyphomicrobiales</taxon>
        <taxon>Cohaesibacteraceae</taxon>
    </lineage>
</organism>
<dbReference type="GO" id="GO:0016832">
    <property type="term" value="F:aldehyde-lyase activity"/>
    <property type="evidence" value="ECO:0007669"/>
    <property type="project" value="TreeGrafter"/>
</dbReference>
<dbReference type="RefSeq" id="WP_244544564.1">
    <property type="nucleotide sequence ID" value="NZ_FOVR01000001.1"/>
</dbReference>
<evidence type="ECO:0000256" key="1">
    <source>
        <dbReference type="ARBA" id="ARBA00022723"/>
    </source>
</evidence>
<gene>
    <name evidence="4" type="ORF">SAMN04488056_101570</name>
</gene>
<dbReference type="SUPFAM" id="SSF53639">
    <property type="entry name" value="AraD/HMP-PK domain-like"/>
    <property type="match status" value="1"/>
</dbReference>
<dbReference type="AlphaFoldDB" id="A0A1I5AQ60"/>
<dbReference type="GO" id="GO:0046872">
    <property type="term" value="F:metal ion binding"/>
    <property type="evidence" value="ECO:0007669"/>
    <property type="project" value="UniProtKB-KW"/>
</dbReference>
<dbReference type="GO" id="GO:0019323">
    <property type="term" value="P:pentose catabolic process"/>
    <property type="evidence" value="ECO:0007669"/>
    <property type="project" value="TreeGrafter"/>
</dbReference>
<proteinExistence type="predicted"/>
<dbReference type="PANTHER" id="PTHR22789:SF0">
    <property type="entry name" value="3-OXO-TETRONATE 4-PHOSPHATE DECARBOXYLASE-RELATED"/>
    <property type="match status" value="1"/>
</dbReference>
<dbReference type="InterPro" id="IPR036409">
    <property type="entry name" value="Aldolase_II/adducin_N_sf"/>
</dbReference>
<dbReference type="Proteomes" id="UP000199236">
    <property type="component" value="Unassembled WGS sequence"/>
</dbReference>
<keyword evidence="2" id="KW-0456">Lyase</keyword>
<keyword evidence="5" id="KW-1185">Reference proteome</keyword>
<evidence type="ECO:0000313" key="4">
    <source>
        <dbReference type="EMBL" id="SFN64520.1"/>
    </source>
</evidence>
<evidence type="ECO:0000256" key="2">
    <source>
        <dbReference type="ARBA" id="ARBA00023239"/>
    </source>
</evidence>
<dbReference type="Gene3D" id="3.40.225.10">
    <property type="entry name" value="Class II aldolase/adducin N-terminal domain"/>
    <property type="match status" value="1"/>
</dbReference>
<dbReference type="SMART" id="SM01007">
    <property type="entry name" value="Aldolase_II"/>
    <property type="match status" value="1"/>
</dbReference>
<evidence type="ECO:0000259" key="3">
    <source>
        <dbReference type="SMART" id="SM01007"/>
    </source>
</evidence>
<reference evidence="4 5" key="1">
    <citation type="submission" date="2016-10" db="EMBL/GenBank/DDBJ databases">
        <authorList>
            <person name="de Groot N.N."/>
        </authorList>
    </citation>
    <scope>NUCLEOTIDE SEQUENCE [LARGE SCALE GENOMIC DNA]</scope>
    <source>
        <strain evidence="4 5">CGMCC 1.9157</strain>
    </source>
</reference>
<dbReference type="STRING" id="655353.SAMN04488056_101570"/>
<name>A0A1I5AQ60_9HYPH</name>
<accession>A0A1I5AQ60</accession>
<dbReference type="Pfam" id="PF00596">
    <property type="entry name" value="Aldolase_II"/>
    <property type="match status" value="1"/>
</dbReference>
<dbReference type="GO" id="GO:0005829">
    <property type="term" value="C:cytosol"/>
    <property type="evidence" value="ECO:0007669"/>
    <property type="project" value="TreeGrafter"/>
</dbReference>
<dbReference type="EMBL" id="FOVR01000001">
    <property type="protein sequence ID" value="SFN64520.1"/>
    <property type="molecule type" value="Genomic_DNA"/>
</dbReference>
<evidence type="ECO:0000313" key="5">
    <source>
        <dbReference type="Proteomes" id="UP000199236"/>
    </source>
</evidence>
<dbReference type="InterPro" id="IPR001303">
    <property type="entry name" value="Aldolase_II/adducin_N"/>
</dbReference>
<dbReference type="InterPro" id="IPR050197">
    <property type="entry name" value="Aldolase_class_II_sugar_metab"/>
</dbReference>
<protein>
    <submittedName>
        <fullName evidence="4">L-fuculose-phosphate aldolase</fullName>
    </submittedName>
</protein>
<keyword evidence="1" id="KW-0479">Metal-binding</keyword>
<feature type="domain" description="Class II aldolase/adducin N-terminal" evidence="3">
    <location>
        <begin position="8"/>
        <end position="182"/>
    </location>
</feature>
<dbReference type="PANTHER" id="PTHR22789">
    <property type="entry name" value="FUCULOSE PHOSPHATE ALDOLASE"/>
    <property type="match status" value="1"/>
</dbReference>